<name>A0A2T4YME1_9SPHN</name>
<organism evidence="1 2">
    <name type="scientific">Sphingomonas aerolata</name>
    <dbReference type="NCBI Taxonomy" id="185951"/>
    <lineage>
        <taxon>Bacteria</taxon>
        <taxon>Pseudomonadati</taxon>
        <taxon>Pseudomonadota</taxon>
        <taxon>Alphaproteobacteria</taxon>
        <taxon>Sphingomonadales</taxon>
        <taxon>Sphingomonadaceae</taxon>
        <taxon>Sphingomonas</taxon>
    </lineage>
</organism>
<dbReference type="CDD" id="cd07067">
    <property type="entry name" value="HP_PGM_like"/>
    <property type="match status" value="1"/>
</dbReference>
<dbReference type="EMBL" id="PZZN01000003">
    <property type="protein sequence ID" value="PTM44571.1"/>
    <property type="molecule type" value="Genomic_DNA"/>
</dbReference>
<dbReference type="GO" id="GO:0016791">
    <property type="term" value="F:phosphatase activity"/>
    <property type="evidence" value="ECO:0007669"/>
    <property type="project" value="TreeGrafter"/>
</dbReference>
<dbReference type="AlphaFoldDB" id="A0A2T4YME1"/>
<dbReference type="Gene3D" id="3.40.50.1240">
    <property type="entry name" value="Phosphoglycerate mutase-like"/>
    <property type="match status" value="1"/>
</dbReference>
<dbReference type="InterPro" id="IPR013078">
    <property type="entry name" value="His_Pase_superF_clade-1"/>
</dbReference>
<dbReference type="SUPFAM" id="SSF53254">
    <property type="entry name" value="Phosphoglycerate mutase-like"/>
    <property type="match status" value="1"/>
</dbReference>
<proteinExistence type="predicted"/>
<dbReference type="RefSeq" id="WP_107933231.1">
    <property type="nucleotide sequence ID" value="NZ_PZZN01000003.1"/>
</dbReference>
<dbReference type="SMART" id="SM00855">
    <property type="entry name" value="PGAM"/>
    <property type="match status" value="1"/>
</dbReference>
<dbReference type="Proteomes" id="UP000240996">
    <property type="component" value="Unassembled WGS sequence"/>
</dbReference>
<reference evidence="1 2" key="1">
    <citation type="submission" date="2018-04" db="EMBL/GenBank/DDBJ databases">
        <title>Genomic Encyclopedia of Type Strains, Phase III (KMG-III): the genomes of soil and plant-associated and newly described type strains.</title>
        <authorList>
            <person name="Whitman W."/>
        </authorList>
    </citation>
    <scope>NUCLEOTIDE SEQUENCE [LARGE SCALE GENOMIC DNA]</scope>
    <source>
        <strain evidence="1 2">NW12</strain>
    </source>
</reference>
<dbReference type="InterPro" id="IPR050275">
    <property type="entry name" value="PGM_Phosphatase"/>
</dbReference>
<protein>
    <submittedName>
        <fullName evidence="1">Alpha-ribazole phosphatase</fullName>
    </submittedName>
</protein>
<dbReference type="Pfam" id="PF00300">
    <property type="entry name" value="His_Phos_1"/>
    <property type="match status" value="1"/>
</dbReference>
<evidence type="ECO:0000313" key="1">
    <source>
        <dbReference type="EMBL" id="PTM44571.1"/>
    </source>
</evidence>
<dbReference type="PANTHER" id="PTHR48100">
    <property type="entry name" value="BROAD-SPECIFICITY PHOSPHATASE YOR283W-RELATED"/>
    <property type="match status" value="1"/>
</dbReference>
<sequence>MSGAFLLHLLRHGAPELTGRMLGRTDSPVTAEGMAACVARVKPLNFKKIVCSDLMRSQAVADAIGRERGLTPTTDARWRELDFGDWDGLAAADIDAAALQRFWDDPDGAPPPGGERWSDLVARITDAIEDLTPETSLIVTHGGAMRAALKSLCGFGLRELWAFDLPYAALISLRIWPDRTAQIVGLQTDPVS</sequence>
<gene>
    <name evidence="1" type="ORF">C8J24_2778</name>
</gene>
<dbReference type="GO" id="GO:0005737">
    <property type="term" value="C:cytoplasm"/>
    <property type="evidence" value="ECO:0007669"/>
    <property type="project" value="TreeGrafter"/>
</dbReference>
<evidence type="ECO:0000313" key="2">
    <source>
        <dbReference type="Proteomes" id="UP000240996"/>
    </source>
</evidence>
<comment type="caution">
    <text evidence="1">The sequence shown here is derived from an EMBL/GenBank/DDBJ whole genome shotgun (WGS) entry which is preliminary data.</text>
</comment>
<accession>A0A2T4YME1</accession>
<keyword evidence="2" id="KW-1185">Reference proteome</keyword>
<dbReference type="PANTHER" id="PTHR48100:SF1">
    <property type="entry name" value="HISTIDINE PHOSPHATASE FAMILY PROTEIN-RELATED"/>
    <property type="match status" value="1"/>
</dbReference>
<dbReference type="InterPro" id="IPR029033">
    <property type="entry name" value="His_PPase_superfam"/>
</dbReference>